<keyword evidence="1" id="KW-0694">RNA-binding</keyword>
<proteinExistence type="predicted"/>
<dbReference type="PROSITE" id="PS50102">
    <property type="entry name" value="RRM"/>
    <property type="match status" value="1"/>
</dbReference>
<gene>
    <name evidence="4" type="ORF">OP10G_0583</name>
</gene>
<dbReference type="SUPFAM" id="SSF54928">
    <property type="entry name" value="RNA-binding domain, RBD"/>
    <property type="match status" value="1"/>
</dbReference>
<dbReference type="EMBL" id="CP007139">
    <property type="protein sequence ID" value="AIE83951.1"/>
    <property type="molecule type" value="Genomic_DNA"/>
</dbReference>
<protein>
    <submittedName>
        <fullName evidence="4">RNA recognition motif-containing protein</fullName>
    </submittedName>
</protein>
<dbReference type="InterPro" id="IPR035979">
    <property type="entry name" value="RBD_domain_sf"/>
</dbReference>
<dbReference type="InterPro" id="IPR052462">
    <property type="entry name" value="SLIRP/GR-RBP-like"/>
</dbReference>
<dbReference type="GO" id="GO:0003723">
    <property type="term" value="F:RNA binding"/>
    <property type="evidence" value="ECO:0007669"/>
    <property type="project" value="UniProtKB-KW"/>
</dbReference>
<dbReference type="Gene3D" id="3.30.70.330">
    <property type="match status" value="1"/>
</dbReference>
<dbReference type="RefSeq" id="WP_025227393.1">
    <property type="nucleotide sequence ID" value="NZ_CP007139.1"/>
</dbReference>
<dbReference type="eggNOG" id="COG0724">
    <property type="taxonomic scope" value="Bacteria"/>
</dbReference>
<dbReference type="OrthoDB" id="9798855at2"/>
<evidence type="ECO:0000256" key="2">
    <source>
        <dbReference type="SAM" id="MobiDB-lite"/>
    </source>
</evidence>
<keyword evidence="5" id="KW-1185">Reference proteome</keyword>
<dbReference type="AlphaFoldDB" id="A0A068NKD3"/>
<feature type="compositionally biased region" description="Gly residues" evidence="2">
    <location>
        <begin position="81"/>
        <end position="111"/>
    </location>
</feature>
<name>A0A068NKD3_FIMGI</name>
<dbReference type="InterPro" id="IPR012677">
    <property type="entry name" value="Nucleotide-bd_a/b_plait_sf"/>
</dbReference>
<evidence type="ECO:0000313" key="5">
    <source>
        <dbReference type="Proteomes" id="UP000027982"/>
    </source>
</evidence>
<dbReference type="PANTHER" id="PTHR48027">
    <property type="entry name" value="HETEROGENEOUS NUCLEAR RIBONUCLEOPROTEIN 87F-RELATED"/>
    <property type="match status" value="1"/>
</dbReference>
<dbReference type="STRING" id="661478.OP10G_0583"/>
<evidence type="ECO:0000313" key="4">
    <source>
        <dbReference type="EMBL" id="AIE83951.1"/>
    </source>
</evidence>
<dbReference type="HOGENOM" id="CLU_012062_28_1_0"/>
<dbReference type="InterPro" id="IPR000504">
    <property type="entry name" value="RRM_dom"/>
</dbReference>
<feature type="domain" description="RRM" evidence="3">
    <location>
        <begin position="4"/>
        <end position="74"/>
    </location>
</feature>
<dbReference type="Proteomes" id="UP000027982">
    <property type="component" value="Chromosome"/>
</dbReference>
<reference evidence="4 5" key="1">
    <citation type="journal article" date="2014" name="PLoS ONE">
        <title>The first complete genome sequence of the class fimbriimonadia in the phylum armatimonadetes.</title>
        <authorList>
            <person name="Hu Z.Y."/>
            <person name="Wang Y.Z."/>
            <person name="Im W.T."/>
            <person name="Wang S.Y."/>
            <person name="Zhao G.P."/>
            <person name="Zheng H.J."/>
            <person name="Quan Z.X."/>
        </authorList>
    </citation>
    <scope>NUCLEOTIDE SEQUENCE [LARGE SCALE GENOMIC DNA]</scope>
    <source>
        <strain evidence="4">Gsoil 348</strain>
    </source>
</reference>
<organism evidence="4 5">
    <name type="scientific">Fimbriimonas ginsengisoli Gsoil 348</name>
    <dbReference type="NCBI Taxonomy" id="661478"/>
    <lineage>
        <taxon>Bacteria</taxon>
        <taxon>Bacillati</taxon>
        <taxon>Armatimonadota</taxon>
        <taxon>Fimbriimonadia</taxon>
        <taxon>Fimbriimonadales</taxon>
        <taxon>Fimbriimonadaceae</taxon>
        <taxon>Fimbriimonas</taxon>
    </lineage>
</organism>
<dbReference type="SMART" id="SM00360">
    <property type="entry name" value="RRM"/>
    <property type="match status" value="1"/>
</dbReference>
<dbReference type="KEGG" id="fgi:OP10G_0583"/>
<sequence>MANKTLYVGNLPYTATEGQLTTYFSVYGATNARIVEGRGFGFVDIDPAQLETAIADKHNSSMDGRTLTVNEAKPREPRSNSGGGGGGYGGGRDSYSGGGSSGGGGGRGGRW</sequence>
<evidence type="ECO:0000256" key="1">
    <source>
        <dbReference type="ARBA" id="ARBA00022884"/>
    </source>
</evidence>
<evidence type="ECO:0000259" key="3">
    <source>
        <dbReference type="PROSITE" id="PS50102"/>
    </source>
</evidence>
<feature type="region of interest" description="Disordered" evidence="2">
    <location>
        <begin position="57"/>
        <end position="111"/>
    </location>
</feature>
<dbReference type="Pfam" id="PF00076">
    <property type="entry name" value="RRM_1"/>
    <property type="match status" value="1"/>
</dbReference>
<accession>A0A068NKD3</accession>